<evidence type="ECO:0000313" key="4">
    <source>
        <dbReference type="EMBL" id="ETS82178.1"/>
    </source>
</evidence>
<evidence type="ECO:0000256" key="2">
    <source>
        <dbReference type="SAM" id="Phobius"/>
    </source>
</evidence>
<dbReference type="Pfam" id="PF03815">
    <property type="entry name" value="LCCL"/>
    <property type="match status" value="1"/>
</dbReference>
<sequence>MRFNDLFGHVMEPQEKKEGKDTLEGSNWTATTKNYQRDTKGPSGSELSGRPSAHHPDFPSQWRNGFDPILPSLQSTPLRWLERKFPRKRQKVLLFLGLSLGWYLAFAILSDTSIAPVKVDNMYLPVKQLQCTDSFWMPNYGCGLNGENCPVPPEEPVAFHCPANCAAIKVQEKPHLVGPLSIVDQPLVIGGPIYRADSWICASAVHADLLDGSRGGCGLLTRLGQTNSYTASKFNGISSIGVRTYFPQSYRFKIESGFDCHVSDQRWLLPYVSIAFTAVVFLFSSSPLLSFWTAVGIGFVQVRSLSTTSVEVGGLSVIDEVSYMQNLVVAARYIPAILCLAMVYTRSVKRALDKLSAQLEKTAFWLGACWLGLFQGYTLFDSRLTIPCLAVLIILHQWYDLHRKNSYIYFRLYAMFSGLVVLSFFVDAVPTNMLILALLVLPGSAMQSRSNLVYQGLLVGLLVSGLVKNMDLQPWASHVGESVSVAPDNTAALIPPPPAVHEPQINIADSFANITFTWVTPVPEHVDGISMLINDVERGRIYFGAAGADNRLVWIRGPQAVADYFRFAWVRHNKLPRYGDVGVWKVNGEWTGLGGDGK</sequence>
<evidence type="ECO:0000313" key="5">
    <source>
        <dbReference type="Proteomes" id="UP000030651"/>
    </source>
</evidence>
<evidence type="ECO:0000259" key="3">
    <source>
        <dbReference type="PROSITE" id="PS50820"/>
    </source>
</evidence>
<feature type="compositionally biased region" description="Basic and acidic residues" evidence="1">
    <location>
        <begin position="12"/>
        <end position="23"/>
    </location>
</feature>
<feature type="transmembrane region" description="Helical" evidence="2">
    <location>
        <begin position="384"/>
        <end position="401"/>
    </location>
</feature>
<name>W3X7S6_PESFW</name>
<proteinExistence type="predicted"/>
<dbReference type="InterPro" id="IPR051957">
    <property type="entry name" value="CRISP-LCCL_domain"/>
</dbReference>
<feature type="transmembrane region" description="Helical" evidence="2">
    <location>
        <begin position="322"/>
        <end position="341"/>
    </location>
</feature>
<feature type="domain" description="LCCL" evidence="3">
    <location>
        <begin position="161"/>
        <end position="240"/>
    </location>
</feature>
<keyword evidence="2" id="KW-0812">Transmembrane</keyword>
<dbReference type="PANTHER" id="PTHR31331:SF1">
    <property type="entry name" value="CYSTEINE RICH SECRETORY PROTEIN LCCL DOMAIN CONTAINING 2"/>
    <property type="match status" value="1"/>
</dbReference>
<keyword evidence="5" id="KW-1185">Reference proteome</keyword>
<dbReference type="SMART" id="SM00603">
    <property type="entry name" value="LCCL"/>
    <property type="match status" value="1"/>
</dbReference>
<protein>
    <recommendedName>
        <fullName evidence="3">LCCL domain-containing protein</fullName>
    </recommendedName>
</protein>
<dbReference type="KEGG" id="pfy:PFICI_07180"/>
<organism evidence="4 5">
    <name type="scientific">Pestalotiopsis fici (strain W106-1 / CGMCC3.15140)</name>
    <dbReference type="NCBI Taxonomy" id="1229662"/>
    <lineage>
        <taxon>Eukaryota</taxon>
        <taxon>Fungi</taxon>
        <taxon>Dikarya</taxon>
        <taxon>Ascomycota</taxon>
        <taxon>Pezizomycotina</taxon>
        <taxon>Sordariomycetes</taxon>
        <taxon>Xylariomycetidae</taxon>
        <taxon>Amphisphaeriales</taxon>
        <taxon>Sporocadaceae</taxon>
        <taxon>Pestalotiopsis</taxon>
    </lineage>
</organism>
<dbReference type="PANTHER" id="PTHR31331">
    <property type="entry name" value="LCCL DOMAIN PROTEIN (AFU_ORTHOLOGUE AFUA_5G08630)"/>
    <property type="match status" value="1"/>
</dbReference>
<feature type="transmembrane region" description="Helical" evidence="2">
    <location>
        <begin position="92"/>
        <end position="109"/>
    </location>
</feature>
<dbReference type="HOGENOM" id="CLU_011125_1_0_1"/>
<dbReference type="Gene3D" id="2.170.130.20">
    <property type="entry name" value="LCCL-like domain"/>
    <property type="match status" value="1"/>
</dbReference>
<dbReference type="GeneID" id="19272193"/>
<dbReference type="OrthoDB" id="441660at2759"/>
<keyword evidence="2" id="KW-1133">Transmembrane helix</keyword>
<dbReference type="RefSeq" id="XP_007833952.1">
    <property type="nucleotide sequence ID" value="XM_007835761.1"/>
</dbReference>
<evidence type="ECO:0000256" key="1">
    <source>
        <dbReference type="SAM" id="MobiDB-lite"/>
    </source>
</evidence>
<dbReference type="InParanoid" id="W3X7S6"/>
<dbReference type="eggNOG" id="ENOG502QUEX">
    <property type="taxonomic scope" value="Eukaryota"/>
</dbReference>
<dbReference type="AlphaFoldDB" id="W3X7S6"/>
<dbReference type="InterPro" id="IPR036609">
    <property type="entry name" value="LCCL_sf"/>
</dbReference>
<dbReference type="InterPro" id="IPR004043">
    <property type="entry name" value="LCCL"/>
</dbReference>
<reference evidence="5" key="1">
    <citation type="journal article" date="2015" name="BMC Genomics">
        <title>Genomic and transcriptomic analysis of the endophytic fungus Pestalotiopsis fici reveals its lifestyle and high potential for synthesis of natural products.</title>
        <authorList>
            <person name="Wang X."/>
            <person name="Zhang X."/>
            <person name="Liu L."/>
            <person name="Xiang M."/>
            <person name="Wang W."/>
            <person name="Sun X."/>
            <person name="Che Y."/>
            <person name="Guo L."/>
            <person name="Liu G."/>
            <person name="Guo L."/>
            <person name="Wang C."/>
            <person name="Yin W.B."/>
            <person name="Stadler M."/>
            <person name="Zhang X."/>
            <person name="Liu X."/>
        </authorList>
    </citation>
    <scope>NUCLEOTIDE SEQUENCE [LARGE SCALE GENOMIC DNA]</scope>
    <source>
        <strain evidence="5">W106-1 / CGMCC3.15140</strain>
    </source>
</reference>
<feature type="region of interest" description="Disordered" evidence="1">
    <location>
        <begin position="1"/>
        <end position="58"/>
    </location>
</feature>
<feature type="transmembrane region" description="Helical" evidence="2">
    <location>
        <begin position="267"/>
        <end position="284"/>
    </location>
</feature>
<dbReference type="Proteomes" id="UP000030651">
    <property type="component" value="Unassembled WGS sequence"/>
</dbReference>
<keyword evidence="2" id="KW-0472">Membrane</keyword>
<dbReference type="SUPFAM" id="SSF69848">
    <property type="entry name" value="LCCL domain"/>
    <property type="match status" value="1"/>
</dbReference>
<gene>
    <name evidence="4" type="ORF">PFICI_07180</name>
</gene>
<feature type="compositionally biased region" description="Polar residues" evidence="1">
    <location>
        <begin position="24"/>
        <end position="34"/>
    </location>
</feature>
<feature type="transmembrane region" description="Helical" evidence="2">
    <location>
        <begin position="413"/>
        <end position="440"/>
    </location>
</feature>
<dbReference type="EMBL" id="KI912112">
    <property type="protein sequence ID" value="ETS82178.1"/>
    <property type="molecule type" value="Genomic_DNA"/>
</dbReference>
<dbReference type="PROSITE" id="PS50820">
    <property type="entry name" value="LCCL"/>
    <property type="match status" value="1"/>
</dbReference>
<accession>W3X7S6</accession>